<organism evidence="1 2">
    <name type="scientific">Vibrio cholerae</name>
    <dbReference type="NCBI Taxonomy" id="666"/>
    <lineage>
        <taxon>Bacteria</taxon>
        <taxon>Pseudomonadati</taxon>
        <taxon>Pseudomonadota</taxon>
        <taxon>Gammaproteobacteria</taxon>
        <taxon>Vibrionales</taxon>
        <taxon>Vibrionaceae</taxon>
        <taxon>Vibrio</taxon>
    </lineage>
</organism>
<gene>
    <name evidence="1" type="ORF">FXF03_02420</name>
</gene>
<dbReference type="EMBL" id="VSIJ01000005">
    <property type="protein sequence ID" value="TXX67455.1"/>
    <property type="molecule type" value="Genomic_DNA"/>
</dbReference>
<comment type="caution">
    <text evidence="1">The sequence shown here is derived from an EMBL/GenBank/DDBJ whole genome shotgun (WGS) entry which is preliminary data.</text>
</comment>
<protein>
    <submittedName>
        <fullName evidence="1">Uncharacterized protein</fullName>
    </submittedName>
</protein>
<proteinExistence type="predicted"/>
<sequence length="142" mass="15795">MGEQQLKCGSTSTQQSGYYVGKIQSSTIDRKEKYWSVVVGGNPVLITGKSNCYKSETEAKAFACSKFFQDAVRELGYSGAVDAVILVGTSIDWKQELFSIVKKDSKPDKDWIAINLTEMNELSMLLCKIEALNSIFDDMQIN</sequence>
<evidence type="ECO:0000313" key="1">
    <source>
        <dbReference type="EMBL" id="TXX67455.1"/>
    </source>
</evidence>
<evidence type="ECO:0000313" key="2">
    <source>
        <dbReference type="Proteomes" id="UP000323819"/>
    </source>
</evidence>
<accession>A0ABD7SRJ0</accession>
<name>A0ABD7SRJ0_VIBCL</name>
<dbReference type="AlphaFoldDB" id="A0ABD7SRJ0"/>
<reference evidence="1 2" key="1">
    <citation type="submission" date="2019-06" db="EMBL/GenBank/DDBJ databases">
        <title>Vibrio cholerae phylogeny based on whole-genome sequencing reveals genetic diversity and population strucutre.</title>
        <authorList>
            <person name="Zhiqiu Y."/>
            <person name="Bin L."/>
            <person name="Lingyan J."/>
        </authorList>
    </citation>
    <scope>NUCLEOTIDE SEQUENCE [LARGE SCALE GENOMIC DNA]</scope>
    <source>
        <strain evidence="1 2">N2814</strain>
    </source>
</reference>
<dbReference type="RefSeq" id="WP_044125897.1">
    <property type="nucleotide sequence ID" value="NZ_JAYDBU010000005.1"/>
</dbReference>
<dbReference type="Proteomes" id="UP000323819">
    <property type="component" value="Unassembled WGS sequence"/>
</dbReference>